<dbReference type="GO" id="GO:0003677">
    <property type="term" value="F:DNA binding"/>
    <property type="evidence" value="ECO:0007669"/>
    <property type="project" value="InterPro"/>
</dbReference>
<dbReference type="STRING" id="92487.SAMN02745130_01036"/>
<name>A0A1T4W523_9GAMM</name>
<dbReference type="InterPro" id="IPR018004">
    <property type="entry name" value="KilA/APSES_HTH"/>
</dbReference>
<protein>
    <submittedName>
        <fullName evidence="2">KilA-N domain-containing protein</fullName>
    </submittedName>
</protein>
<evidence type="ECO:0000313" key="2">
    <source>
        <dbReference type="EMBL" id="SKA72333.1"/>
    </source>
</evidence>
<dbReference type="Pfam" id="PF04383">
    <property type="entry name" value="KilA-N"/>
    <property type="match status" value="1"/>
</dbReference>
<dbReference type="SUPFAM" id="SSF54616">
    <property type="entry name" value="DNA-binding domain of Mlu1-box binding protein MBP1"/>
    <property type="match status" value="1"/>
</dbReference>
<dbReference type="Proteomes" id="UP000190460">
    <property type="component" value="Unassembled WGS sequence"/>
</dbReference>
<gene>
    <name evidence="2" type="ORF">SAMN02745130_01036</name>
</gene>
<dbReference type="InterPro" id="IPR036887">
    <property type="entry name" value="HTH_APSES_sf"/>
</dbReference>
<dbReference type="PROSITE" id="PS51301">
    <property type="entry name" value="KILA_N"/>
    <property type="match status" value="1"/>
</dbReference>
<organism evidence="2 3">
    <name type="scientific">Thiothrix eikelboomii</name>
    <dbReference type="NCBI Taxonomy" id="92487"/>
    <lineage>
        <taxon>Bacteria</taxon>
        <taxon>Pseudomonadati</taxon>
        <taxon>Pseudomonadota</taxon>
        <taxon>Gammaproteobacteria</taxon>
        <taxon>Thiotrichales</taxon>
        <taxon>Thiotrichaceae</taxon>
        <taxon>Thiothrix</taxon>
    </lineage>
</organism>
<feature type="domain" description="KilA-N" evidence="1">
    <location>
        <begin position="11"/>
        <end position="110"/>
    </location>
</feature>
<reference evidence="2 3" key="1">
    <citation type="submission" date="2017-02" db="EMBL/GenBank/DDBJ databases">
        <authorList>
            <person name="Peterson S.W."/>
        </authorList>
    </citation>
    <scope>NUCLEOTIDE SEQUENCE [LARGE SCALE GENOMIC DNA]</scope>
    <source>
        <strain evidence="2 3">ATCC 49788</strain>
    </source>
</reference>
<dbReference type="EMBL" id="FUYB01000003">
    <property type="protein sequence ID" value="SKA72333.1"/>
    <property type="molecule type" value="Genomic_DNA"/>
</dbReference>
<accession>A0A1T4W523</accession>
<evidence type="ECO:0000313" key="3">
    <source>
        <dbReference type="Proteomes" id="UP000190460"/>
    </source>
</evidence>
<evidence type="ECO:0000259" key="1">
    <source>
        <dbReference type="PROSITE" id="PS51301"/>
    </source>
</evidence>
<sequence length="225" mass="25156">MVVSVGGGGMKLVVSNYQGLDVSFSEEGWFNATVAAERFGKRVDKWLGNRETQDYLAVLCEVSNTPKTGYLKTRRGNNGGTWLHPDLAVAFARWLDIRFAIWCDRQIRSIIAGKHPHHDWKLKRHAASSSDKVMKAVLKLQREQVGKETQDHHYSNEARMINFVLVGEFCGLDRNNLNADELDLLAKLEEKNAVLLASGLGYENRKASLLLFAAQLRQGGQLCAA</sequence>
<dbReference type="AlphaFoldDB" id="A0A1T4W523"/>
<dbReference type="InterPro" id="IPR017880">
    <property type="entry name" value="KilA_N"/>
</dbReference>
<keyword evidence="3" id="KW-1185">Reference proteome</keyword>
<dbReference type="SMART" id="SM01252">
    <property type="entry name" value="KilA-N"/>
    <property type="match status" value="1"/>
</dbReference>
<proteinExistence type="predicted"/>